<gene>
    <name evidence="1" type="ORF">FSARC_7313</name>
</gene>
<dbReference type="EMBL" id="JABEXW010000389">
    <property type="protein sequence ID" value="KAF4964801.1"/>
    <property type="molecule type" value="Genomic_DNA"/>
</dbReference>
<reference evidence="1" key="1">
    <citation type="journal article" date="2020" name="BMC Genomics">
        <title>Correction to: Identification and distribution of gene clusters required for synthesis of sphingolipid metabolism inhibitors in diverse species of the filamentous fungus Fusarium.</title>
        <authorList>
            <person name="Kim H.S."/>
            <person name="Lohmar J.M."/>
            <person name="Busman M."/>
            <person name="Brown D.W."/>
            <person name="Naumann T.A."/>
            <person name="Divon H.H."/>
            <person name="Lysoe E."/>
            <person name="Uhlig S."/>
            <person name="Proctor R.H."/>
        </authorList>
    </citation>
    <scope>NUCLEOTIDE SEQUENCE</scope>
    <source>
        <strain evidence="1">NRRL 20472</strain>
    </source>
</reference>
<organism evidence="1 2">
    <name type="scientific">Fusarium sarcochroum</name>
    <dbReference type="NCBI Taxonomy" id="1208366"/>
    <lineage>
        <taxon>Eukaryota</taxon>
        <taxon>Fungi</taxon>
        <taxon>Dikarya</taxon>
        <taxon>Ascomycota</taxon>
        <taxon>Pezizomycotina</taxon>
        <taxon>Sordariomycetes</taxon>
        <taxon>Hypocreomycetidae</taxon>
        <taxon>Hypocreales</taxon>
        <taxon>Nectriaceae</taxon>
        <taxon>Fusarium</taxon>
        <taxon>Fusarium lateritium species complex</taxon>
    </lineage>
</organism>
<evidence type="ECO:0000313" key="2">
    <source>
        <dbReference type="Proteomes" id="UP000622797"/>
    </source>
</evidence>
<accession>A0A8H4X8G6</accession>
<proteinExistence type="predicted"/>
<sequence length="211" mass="24752">MGKLELSLSNLTTRASKLDIDGPDTGKDFGDISRYQKYPFARFNIDESQPDVIDKASPEYRQRIIKVLDALEESHHKAYSEYLVLKAEFIAKVEEEGQKKWNAFILNPAQGHSEFKNLKLDGFDRISYHDHIRDETIPVEMTESRCELYLIEKYMIAGRRELARLDKSDDFIYMRNEWVKKLDDEINRSFRTISEYGLRCESCDSSNLIYD</sequence>
<reference evidence="1" key="2">
    <citation type="submission" date="2020-05" db="EMBL/GenBank/DDBJ databases">
        <authorList>
            <person name="Kim H.-S."/>
            <person name="Proctor R.H."/>
            <person name="Brown D.W."/>
        </authorList>
    </citation>
    <scope>NUCLEOTIDE SEQUENCE</scope>
    <source>
        <strain evidence="1">NRRL 20472</strain>
    </source>
</reference>
<dbReference type="OrthoDB" id="5038898at2759"/>
<evidence type="ECO:0000313" key="1">
    <source>
        <dbReference type="EMBL" id="KAF4964801.1"/>
    </source>
</evidence>
<dbReference type="Proteomes" id="UP000622797">
    <property type="component" value="Unassembled WGS sequence"/>
</dbReference>
<protein>
    <submittedName>
        <fullName evidence="1">Uncharacterized protein</fullName>
    </submittedName>
</protein>
<keyword evidence="2" id="KW-1185">Reference proteome</keyword>
<dbReference type="AlphaFoldDB" id="A0A8H4X8G6"/>
<name>A0A8H4X8G6_9HYPO</name>
<comment type="caution">
    <text evidence="1">The sequence shown here is derived from an EMBL/GenBank/DDBJ whole genome shotgun (WGS) entry which is preliminary data.</text>
</comment>